<organism evidence="1 2">
    <name type="scientific">Lentilactobacillus terminaliae</name>
    <dbReference type="NCBI Taxonomy" id="3003483"/>
    <lineage>
        <taxon>Bacteria</taxon>
        <taxon>Bacillati</taxon>
        <taxon>Bacillota</taxon>
        <taxon>Bacilli</taxon>
        <taxon>Lactobacillales</taxon>
        <taxon>Lactobacillaceae</taxon>
        <taxon>Lentilactobacillus</taxon>
    </lineage>
</organism>
<sequence>MMKKDMLAALTGCIFGVFLFPIYDLLEQFVRKYPHWPAATLAIAMILIIFFAFLFILYVVLGKNKRSNEVNHVWGILLIFFLISGLASYYLSNGF</sequence>
<dbReference type="Proteomes" id="UP001149860">
    <property type="component" value="Chromosome"/>
</dbReference>
<gene>
    <name evidence="1" type="ORF">O0236_001000</name>
</gene>
<reference evidence="1" key="1">
    <citation type="submission" date="2024-08" db="EMBL/GenBank/DDBJ databases">
        <title>Lentilactobacillus sp. nov., isolated from tree bark.</title>
        <authorList>
            <person name="Phuengjayaem S."/>
            <person name="Tanasupawat S."/>
        </authorList>
    </citation>
    <scope>NUCLEOTIDE SEQUENCE</scope>
    <source>
        <strain evidence="1">SPB1-3</strain>
    </source>
</reference>
<protein>
    <submittedName>
        <fullName evidence="1">Uncharacterized protein</fullName>
    </submittedName>
</protein>
<evidence type="ECO:0000313" key="2">
    <source>
        <dbReference type="Proteomes" id="UP001149860"/>
    </source>
</evidence>
<keyword evidence="2" id="KW-1185">Reference proteome</keyword>
<accession>A0ACD5DFI2</accession>
<evidence type="ECO:0000313" key="1">
    <source>
        <dbReference type="EMBL" id="XFD39913.1"/>
    </source>
</evidence>
<name>A0ACD5DFI2_9LACO</name>
<proteinExistence type="predicted"/>
<dbReference type="EMBL" id="CP168151">
    <property type="protein sequence ID" value="XFD39913.1"/>
    <property type="molecule type" value="Genomic_DNA"/>
</dbReference>